<name>C6SMI6_NEIME</name>
<dbReference type="AlphaFoldDB" id="C6SMI6"/>
<organism evidence="1">
    <name type="scientific">Neisseria meningitidis alpha275</name>
    <dbReference type="NCBI Taxonomy" id="295996"/>
    <lineage>
        <taxon>Bacteria</taxon>
        <taxon>Pseudomonadati</taxon>
        <taxon>Pseudomonadota</taxon>
        <taxon>Betaproteobacteria</taxon>
        <taxon>Neisseriales</taxon>
        <taxon>Neisseriaceae</taxon>
        <taxon>Neisseria</taxon>
    </lineage>
</organism>
<protein>
    <submittedName>
        <fullName evidence="1">Uncharacterized protein</fullName>
    </submittedName>
</protein>
<evidence type="ECO:0000313" key="1">
    <source>
        <dbReference type="EMBL" id="CBA09722.1"/>
    </source>
</evidence>
<accession>C6SMI6</accession>
<proteinExistence type="predicted"/>
<gene>
    <name evidence="1" type="ORF">NMW_2165</name>
</gene>
<reference evidence="1" key="1">
    <citation type="journal article" date="2008" name="Proc. Natl. Acad. Sci. U.S.A.">
        <title>Whole-genome comparison of disease and carriage strains provides insights into virulence evolution in Neisseria meningitidis.</title>
        <authorList>
            <person name="Schoen C."/>
            <person name="Blom J."/>
            <person name="Claus H."/>
            <person name="Schramm-Glueck A."/>
            <person name="Brandt P."/>
            <person name="Mueller T."/>
            <person name="Goesmann A."/>
            <person name="Joseph B."/>
            <person name="Konietzny S."/>
            <person name="Kurzai O."/>
            <person name="Schmitt C."/>
            <person name="Friedrich T."/>
            <person name="Linke B."/>
            <person name="Vogel U."/>
            <person name="Frosch M."/>
        </authorList>
    </citation>
    <scope>NUCLEOTIDE SEQUENCE</scope>
    <source>
        <strain evidence="1">Alpha275</strain>
    </source>
</reference>
<dbReference type="EMBL" id="AM889138">
    <property type="protein sequence ID" value="CBA09722.1"/>
    <property type="molecule type" value="Genomic_DNA"/>
</dbReference>
<sequence>MPVTTFTGIPFSFKTLTIPTWANPLDAPPPSAKPTTAAGLAVCTGLRAALFPAVPQAASNAAAAIAKSGLIFENVTIFSIPLYIAPRQKEGLLFLTTPFDSQANGGFVKSSSKLIFLFFLYGNYI</sequence>